<evidence type="ECO:0000313" key="2">
    <source>
        <dbReference type="Proteomes" id="UP000736672"/>
    </source>
</evidence>
<accession>A0A9P9K3N1</accession>
<protein>
    <submittedName>
        <fullName evidence="1">Uncharacterized protein</fullName>
    </submittedName>
</protein>
<comment type="caution">
    <text evidence="1">The sequence shown here is derived from an EMBL/GenBank/DDBJ whole genome shotgun (WGS) entry which is preliminary data.</text>
</comment>
<dbReference type="EMBL" id="JAGTJS010000015">
    <property type="protein sequence ID" value="KAH7247992.1"/>
    <property type="molecule type" value="Genomic_DNA"/>
</dbReference>
<dbReference type="OrthoDB" id="5202228at2759"/>
<dbReference type="AlphaFoldDB" id="A0A9P9K3N1"/>
<reference evidence="1" key="1">
    <citation type="journal article" date="2021" name="Nat. Commun.">
        <title>Genetic determinants of endophytism in the Arabidopsis root mycobiome.</title>
        <authorList>
            <person name="Mesny F."/>
            <person name="Miyauchi S."/>
            <person name="Thiergart T."/>
            <person name="Pickel B."/>
            <person name="Atanasova L."/>
            <person name="Karlsson M."/>
            <person name="Huettel B."/>
            <person name="Barry K.W."/>
            <person name="Haridas S."/>
            <person name="Chen C."/>
            <person name="Bauer D."/>
            <person name="Andreopoulos W."/>
            <person name="Pangilinan J."/>
            <person name="LaButti K."/>
            <person name="Riley R."/>
            <person name="Lipzen A."/>
            <person name="Clum A."/>
            <person name="Drula E."/>
            <person name="Henrissat B."/>
            <person name="Kohler A."/>
            <person name="Grigoriev I.V."/>
            <person name="Martin F.M."/>
            <person name="Hacquard S."/>
        </authorList>
    </citation>
    <scope>NUCLEOTIDE SEQUENCE</scope>
    <source>
        <strain evidence="1">FSSC 5 MPI-SDFR-AT-0091</strain>
    </source>
</reference>
<gene>
    <name evidence="1" type="ORF">B0J15DRAFT_499129</name>
</gene>
<evidence type="ECO:0000313" key="1">
    <source>
        <dbReference type="EMBL" id="KAH7247992.1"/>
    </source>
</evidence>
<sequence length="70" mass="8054">MCLQVYLLYTCGCAQKGEFRQCDAKFDAGSMLQCDKADREDKHLRGYCSKHLIKESKASESVKNMRRESN</sequence>
<organism evidence="1 2">
    <name type="scientific">Fusarium solani</name>
    <name type="common">Filamentous fungus</name>
    <dbReference type="NCBI Taxonomy" id="169388"/>
    <lineage>
        <taxon>Eukaryota</taxon>
        <taxon>Fungi</taxon>
        <taxon>Dikarya</taxon>
        <taxon>Ascomycota</taxon>
        <taxon>Pezizomycotina</taxon>
        <taxon>Sordariomycetes</taxon>
        <taxon>Hypocreomycetidae</taxon>
        <taxon>Hypocreales</taxon>
        <taxon>Nectriaceae</taxon>
        <taxon>Fusarium</taxon>
        <taxon>Fusarium solani species complex</taxon>
    </lineage>
</organism>
<proteinExistence type="predicted"/>
<name>A0A9P9K3N1_FUSSL</name>
<dbReference type="Proteomes" id="UP000736672">
    <property type="component" value="Unassembled WGS sequence"/>
</dbReference>
<keyword evidence="2" id="KW-1185">Reference proteome</keyword>